<dbReference type="AlphaFoldDB" id="F8B582"/>
<name>F8B582_9ACTN</name>
<organism evidence="2 3">
    <name type="scientific">Candidatus Protofrankia datiscae</name>
    <dbReference type="NCBI Taxonomy" id="2716812"/>
    <lineage>
        <taxon>Bacteria</taxon>
        <taxon>Bacillati</taxon>
        <taxon>Actinomycetota</taxon>
        <taxon>Actinomycetes</taxon>
        <taxon>Frankiales</taxon>
        <taxon>Frankiaceae</taxon>
        <taxon>Protofrankia</taxon>
    </lineage>
</organism>
<dbReference type="eggNOG" id="ENOG5030JS0">
    <property type="taxonomic scope" value="Bacteria"/>
</dbReference>
<dbReference type="RefSeq" id="WP_013873759.1">
    <property type="nucleotide sequence ID" value="NC_015656.1"/>
</dbReference>
<dbReference type="STRING" id="656024.FsymDg_2471"/>
<dbReference type="EMBL" id="CP002801">
    <property type="protein sequence ID" value="AEH09841.1"/>
    <property type="molecule type" value="Genomic_DNA"/>
</dbReference>
<evidence type="ECO:0000256" key="1">
    <source>
        <dbReference type="HAMAP-Rule" id="MF_00775"/>
    </source>
</evidence>
<sequence length="163" mass="17720">MSETATDAGLDAALTVAEEFVYRAELSPPLAVGTGPFGTRLFFGFAGGRVTGRRINADVLADSGGDWVLIGLDGFGRIDVRGLWRTDDDATIYVQYTGLVEMNEAVGTALQTGGTTSHTDQYLSITLRFETGDERYAWLQRRVFVGRGRLVNGAIEFGVFRID</sequence>
<protein>
    <recommendedName>
        <fullName evidence="1">UPF0311 protein FsymDg_2471</fullName>
    </recommendedName>
</protein>
<proteinExistence type="inferred from homology"/>
<dbReference type="PANTHER" id="PTHR37315:SF1">
    <property type="entry name" value="UPF0311 PROTEIN BLR7842"/>
    <property type="match status" value="1"/>
</dbReference>
<dbReference type="KEGG" id="fsy:FsymDg_2471"/>
<dbReference type="Gene3D" id="2.40.160.20">
    <property type="match status" value="1"/>
</dbReference>
<dbReference type="HAMAP" id="MF_00775">
    <property type="entry name" value="UPF0311"/>
    <property type="match status" value="1"/>
</dbReference>
<dbReference type="HOGENOM" id="CLU_096872_4_2_11"/>
<dbReference type="PANTHER" id="PTHR37315">
    <property type="entry name" value="UPF0311 PROTEIN BLR7842"/>
    <property type="match status" value="1"/>
</dbReference>
<evidence type="ECO:0000313" key="3">
    <source>
        <dbReference type="Proteomes" id="UP000001549"/>
    </source>
</evidence>
<gene>
    <name evidence="2" type="ordered locus">FsymDg_2471</name>
</gene>
<keyword evidence="3" id="KW-1185">Reference proteome</keyword>
<comment type="similarity">
    <text evidence="1">Belongs to the UPF0311 family.</text>
</comment>
<reference evidence="2 3" key="1">
    <citation type="submission" date="2011-05" db="EMBL/GenBank/DDBJ databases">
        <title>Complete sequence of chromosome of Frankia symbiont of Datisca glomerata.</title>
        <authorList>
            <consortium name="US DOE Joint Genome Institute"/>
            <person name="Lucas S."/>
            <person name="Han J."/>
            <person name="Lapidus A."/>
            <person name="Cheng J.-F."/>
            <person name="Goodwin L."/>
            <person name="Pitluck S."/>
            <person name="Peters L."/>
            <person name="Mikhailova N."/>
            <person name="Chertkov O."/>
            <person name="Teshima H."/>
            <person name="Han C."/>
            <person name="Tapia R."/>
            <person name="Land M."/>
            <person name="Hauser L."/>
            <person name="Kyrpides N."/>
            <person name="Ivanova N."/>
            <person name="Pagani I."/>
            <person name="Berry A."/>
            <person name="Pawlowski K."/>
            <person name="Persson T."/>
            <person name="Vanden Heuvel B."/>
            <person name="Benson D."/>
            <person name="Woyke T."/>
        </authorList>
    </citation>
    <scope>NUCLEOTIDE SEQUENCE [LARGE SCALE GENOMIC DNA]</scope>
    <source>
        <strain evidence="3">4085684</strain>
    </source>
</reference>
<dbReference type="Pfam" id="PF11578">
    <property type="entry name" value="DUF3237"/>
    <property type="match status" value="1"/>
</dbReference>
<evidence type="ECO:0000313" key="2">
    <source>
        <dbReference type="EMBL" id="AEH09841.1"/>
    </source>
</evidence>
<dbReference type="Proteomes" id="UP000001549">
    <property type="component" value="Chromosome"/>
</dbReference>
<accession>F8B582</accession>
<dbReference type="InterPro" id="IPR020915">
    <property type="entry name" value="UPF0311"/>
</dbReference>